<dbReference type="OMA" id="DIMSIPR"/>
<dbReference type="InterPro" id="IPR001433">
    <property type="entry name" value="OxRdtase_FAD/NAD-bd"/>
</dbReference>
<dbReference type="Gene3D" id="3.40.50.80">
    <property type="entry name" value="Nucleotide-binding domain of ferredoxin-NADP reductase (FNR) module"/>
    <property type="match status" value="1"/>
</dbReference>
<dbReference type="InterPro" id="IPR017927">
    <property type="entry name" value="FAD-bd_FR_type"/>
</dbReference>
<dbReference type="InterPro" id="IPR023173">
    <property type="entry name" value="NADPH_Cyt_P450_Rdtase_alpha"/>
</dbReference>
<evidence type="ECO:0008006" key="12">
    <source>
        <dbReference type="Google" id="ProtNLM"/>
    </source>
</evidence>
<dbReference type="InterPro" id="IPR029039">
    <property type="entry name" value="Flavoprotein-like_sf"/>
</dbReference>
<gene>
    <name evidence="10" type="ORF">FNF29_08299</name>
</gene>
<dbReference type="Gene3D" id="2.40.30.10">
    <property type="entry name" value="Translation factors"/>
    <property type="match status" value="1"/>
</dbReference>
<dbReference type="Pfam" id="PF00175">
    <property type="entry name" value="NAD_binding_1"/>
    <property type="match status" value="1"/>
</dbReference>
<dbReference type="PRINTS" id="PR00369">
    <property type="entry name" value="FLAVODOXIN"/>
</dbReference>
<proteinExistence type="predicted"/>
<dbReference type="SUPFAM" id="SSF52343">
    <property type="entry name" value="Ferredoxin reductase-like, C-terminal NADP-linked domain"/>
    <property type="match status" value="1"/>
</dbReference>
<dbReference type="GO" id="GO:0010181">
    <property type="term" value="F:FMN binding"/>
    <property type="evidence" value="ECO:0007669"/>
    <property type="project" value="InterPro"/>
</dbReference>
<feature type="domain" description="FAD-binding FR-type" evidence="9">
    <location>
        <begin position="283"/>
        <end position="590"/>
    </location>
</feature>
<comment type="cofactor">
    <cofactor evidence="1">
        <name>FMN</name>
        <dbReference type="ChEBI" id="CHEBI:58210"/>
    </cofactor>
</comment>
<dbReference type="GO" id="GO:0050660">
    <property type="term" value="F:flavin adenine dinucleotide binding"/>
    <property type="evidence" value="ECO:0007669"/>
    <property type="project" value="TreeGrafter"/>
</dbReference>
<dbReference type="PROSITE" id="PS50902">
    <property type="entry name" value="FLAVODOXIN_LIKE"/>
    <property type="match status" value="1"/>
</dbReference>
<dbReference type="Pfam" id="PF00258">
    <property type="entry name" value="Flavodoxin_1"/>
    <property type="match status" value="1"/>
</dbReference>
<comment type="caution">
    <text evidence="10">The sequence shown here is derived from an EMBL/GenBank/DDBJ whole genome shotgun (WGS) entry which is preliminary data.</text>
</comment>
<keyword evidence="6" id="KW-0521">NADP</keyword>
<dbReference type="PRINTS" id="PR00371">
    <property type="entry name" value="FPNCR"/>
</dbReference>
<evidence type="ECO:0000256" key="1">
    <source>
        <dbReference type="ARBA" id="ARBA00001917"/>
    </source>
</evidence>
<evidence type="ECO:0000256" key="6">
    <source>
        <dbReference type="ARBA" id="ARBA00022857"/>
    </source>
</evidence>
<dbReference type="PANTHER" id="PTHR19384:SF10">
    <property type="entry name" value="NADPH-DEPENDENT DIFLAVIN OXIDOREDUCTASE 1"/>
    <property type="match status" value="1"/>
</dbReference>
<comment type="cofactor">
    <cofactor evidence="2">
        <name>FAD</name>
        <dbReference type="ChEBI" id="CHEBI:57692"/>
    </cofactor>
</comment>
<dbReference type="SUPFAM" id="SSF63380">
    <property type="entry name" value="Riboflavin synthase domain-like"/>
    <property type="match status" value="1"/>
</dbReference>
<dbReference type="InterPro" id="IPR001094">
    <property type="entry name" value="Flavdoxin-like"/>
</dbReference>
<dbReference type="Gene3D" id="3.40.50.360">
    <property type="match status" value="1"/>
</dbReference>
<evidence type="ECO:0000313" key="10">
    <source>
        <dbReference type="EMBL" id="KAA0146031.1"/>
    </source>
</evidence>
<feature type="domain" description="Flavodoxin-like" evidence="8">
    <location>
        <begin position="14"/>
        <end position="160"/>
    </location>
</feature>
<evidence type="ECO:0000259" key="8">
    <source>
        <dbReference type="PROSITE" id="PS50902"/>
    </source>
</evidence>
<dbReference type="InterPro" id="IPR003097">
    <property type="entry name" value="CysJ-like_FAD-binding"/>
</dbReference>
<dbReference type="InterPro" id="IPR017938">
    <property type="entry name" value="Riboflavin_synthase-like_b-brl"/>
</dbReference>
<evidence type="ECO:0000256" key="2">
    <source>
        <dbReference type="ARBA" id="ARBA00001974"/>
    </source>
</evidence>
<keyword evidence="11" id="KW-1185">Reference proteome</keyword>
<dbReference type="Proteomes" id="UP000323011">
    <property type="component" value="Unassembled WGS sequence"/>
</dbReference>
<dbReference type="Pfam" id="PF00667">
    <property type="entry name" value="FAD_binding_1"/>
    <property type="match status" value="1"/>
</dbReference>
<dbReference type="PANTHER" id="PTHR19384">
    <property type="entry name" value="NITRIC OXIDE SYNTHASE-RELATED"/>
    <property type="match status" value="1"/>
</dbReference>
<dbReference type="InterPro" id="IPR008254">
    <property type="entry name" value="Flavodoxin/NO_synth"/>
</dbReference>
<sequence>MADQGTEPVKLTNLLVLFGSQTGTAQDVAERIARQGENRGFSVQLSSMDGYLPQLGRLSKAEYVVFVASTTGDGAPPDNMREFWRVMTRADLPPSGLSSVRVAVLGLGDSSYSKFNVVARKLSVRLGQLGAQELCARGLADEQSPAGLEGDVDAWLRDSLWPTAIARFLPPARQEALAAAAAEPGGLDRPRSLATRFRVRRQFGAAALDADPSLSGGFLAGLAPAVSYGTAEDGEFEGVAPGARAPTAVPVPEAAAIAAGRASSTTRGKAEGTAGATCIRGTRGAVEAVVASNVRVSAAAWSQDTRAIRLNVAGCGIGFRAGDVCCVQPRNAGPEADAELRRLAARLGLRWSEVLEVTVREPALEGRMVGSALAAGCETAMSMLRSHQEHRLVGPHADPDSAVAAAAPAVPTAEVDPWPPGQLFSGKALPLSPATRLPRRVSTEQLFTQCLDLLGRPSRSALAQLSFFATDEEEAEKLAELGGPGGGQLYCDYVEREARSWAEVLFDFPSVAVPLAHLLELVGPLRPREFSVAASPLRLPGAVDLCVAVVDFRTPLGRRKRGVCSSWLASLSPGARVAVWLRPGTLPPLCSVDASGAIASPPAILVGPGTGVAPIRALLQERAELLAAAGRGGGGHAAVVASPGGFARAGEVAAAFPRLYFGCRSAGSDFYFKSDWWGMVAAGELGALRTAFSRDGGPDVGPDGKVYVQARIAQDADAVAHVLTHPQGRVVICGSAKRMPSDVEAVFVAVLQARKGMAAVDAKRHIGAMQAAGRYQVEAWS</sequence>
<evidence type="ECO:0000256" key="7">
    <source>
        <dbReference type="ARBA" id="ARBA00023002"/>
    </source>
</evidence>
<evidence type="ECO:0000259" key="9">
    <source>
        <dbReference type="PROSITE" id="PS51384"/>
    </source>
</evidence>
<dbReference type="GO" id="GO:0016491">
    <property type="term" value="F:oxidoreductase activity"/>
    <property type="evidence" value="ECO:0007669"/>
    <property type="project" value="UniProtKB-KW"/>
</dbReference>
<keyword evidence="4" id="KW-0288">FMN</keyword>
<accession>A0A5A8C298</accession>
<name>A0A5A8C298_CAFRO</name>
<dbReference type="SUPFAM" id="SSF52218">
    <property type="entry name" value="Flavoproteins"/>
    <property type="match status" value="1"/>
</dbReference>
<evidence type="ECO:0000313" key="11">
    <source>
        <dbReference type="Proteomes" id="UP000323011"/>
    </source>
</evidence>
<organism evidence="10 11">
    <name type="scientific">Cafeteria roenbergensis</name>
    <name type="common">Marine flagellate</name>
    <dbReference type="NCBI Taxonomy" id="33653"/>
    <lineage>
        <taxon>Eukaryota</taxon>
        <taxon>Sar</taxon>
        <taxon>Stramenopiles</taxon>
        <taxon>Bigyra</taxon>
        <taxon>Opalozoa</taxon>
        <taxon>Bicosoecida</taxon>
        <taxon>Cafeteriaceae</taxon>
        <taxon>Cafeteria</taxon>
    </lineage>
</organism>
<dbReference type="EMBL" id="VLTN01000105">
    <property type="protein sequence ID" value="KAA0146031.1"/>
    <property type="molecule type" value="Genomic_DNA"/>
</dbReference>
<dbReference type="InterPro" id="IPR039261">
    <property type="entry name" value="FNR_nucleotide-bd"/>
</dbReference>
<dbReference type="AlphaFoldDB" id="A0A5A8C298"/>
<protein>
    <recommendedName>
        <fullName evidence="12">NADPH-dependent diflavin oxidoreductase 1</fullName>
    </recommendedName>
</protein>
<evidence type="ECO:0000256" key="4">
    <source>
        <dbReference type="ARBA" id="ARBA00022643"/>
    </source>
</evidence>
<reference evidence="10 11" key="1">
    <citation type="submission" date="2019-07" db="EMBL/GenBank/DDBJ databases">
        <title>Genomes of Cafeteria roenbergensis.</title>
        <authorList>
            <person name="Fischer M.G."/>
            <person name="Hackl T."/>
            <person name="Roman M."/>
        </authorList>
    </citation>
    <scope>NUCLEOTIDE SEQUENCE [LARGE SCALE GENOMIC DNA]</scope>
    <source>
        <strain evidence="10 11">BVI</strain>
    </source>
</reference>
<dbReference type="Gene3D" id="1.20.990.10">
    <property type="entry name" value="NADPH-cytochrome p450 Reductase, Chain A, domain 3"/>
    <property type="match status" value="1"/>
</dbReference>
<keyword evidence="3" id="KW-0285">Flavoprotein</keyword>
<dbReference type="GO" id="GO:0005829">
    <property type="term" value="C:cytosol"/>
    <property type="evidence" value="ECO:0007669"/>
    <property type="project" value="TreeGrafter"/>
</dbReference>
<keyword evidence="5" id="KW-0274">FAD</keyword>
<dbReference type="InterPro" id="IPR001709">
    <property type="entry name" value="Flavoprot_Pyr_Nucl_cyt_Rdtase"/>
</dbReference>
<dbReference type="PROSITE" id="PS51384">
    <property type="entry name" value="FAD_FR"/>
    <property type="match status" value="1"/>
</dbReference>
<evidence type="ECO:0000256" key="5">
    <source>
        <dbReference type="ARBA" id="ARBA00022827"/>
    </source>
</evidence>
<keyword evidence="7" id="KW-0560">Oxidoreductase</keyword>
<evidence type="ECO:0000256" key="3">
    <source>
        <dbReference type="ARBA" id="ARBA00022630"/>
    </source>
</evidence>